<protein>
    <submittedName>
        <fullName evidence="12">Uncharacterized protein</fullName>
    </submittedName>
</protein>
<dbReference type="InterPro" id="IPR008916">
    <property type="entry name" value="Retrov_capsid_C"/>
</dbReference>
<evidence type="ECO:0000256" key="9">
    <source>
        <dbReference type="PROSITE-ProRule" id="PRU00023"/>
    </source>
</evidence>
<evidence type="ECO:0000256" key="8">
    <source>
        <dbReference type="ARBA" id="ARBA00048944"/>
    </source>
</evidence>
<keyword evidence="6" id="KW-0282">Flagellum</keyword>
<keyword evidence="4" id="KW-0547">Nucleotide-binding</keyword>
<dbReference type="Gene3D" id="3.30.470.20">
    <property type="entry name" value="ATP-grasp fold, B domain"/>
    <property type="match status" value="1"/>
</dbReference>
<keyword evidence="9" id="KW-0040">ANK repeat</keyword>
<keyword evidence="5" id="KW-0067">ATP-binding</keyword>
<dbReference type="InterPro" id="IPR036770">
    <property type="entry name" value="Ankyrin_rpt-contain_sf"/>
</dbReference>
<evidence type="ECO:0000256" key="5">
    <source>
        <dbReference type="ARBA" id="ARBA00022840"/>
    </source>
</evidence>
<dbReference type="PANTHER" id="PTHR45870:SF3">
    <property type="entry name" value="PROTEIN MONOGLYCYLASE TTLL8"/>
    <property type="match status" value="1"/>
</dbReference>
<dbReference type="GO" id="GO:0060271">
    <property type="term" value="P:cilium assembly"/>
    <property type="evidence" value="ECO:0007669"/>
    <property type="project" value="TreeGrafter"/>
</dbReference>
<dbReference type="GO" id="GO:0070736">
    <property type="term" value="F:protein-glycine ligase activity, initiating"/>
    <property type="evidence" value="ECO:0007669"/>
    <property type="project" value="TreeGrafter"/>
</dbReference>
<name>A0A3M0KL30_HIRRU</name>
<proteinExistence type="predicted"/>
<evidence type="ECO:0000256" key="4">
    <source>
        <dbReference type="ARBA" id="ARBA00022741"/>
    </source>
</evidence>
<dbReference type="GO" id="GO:0005930">
    <property type="term" value="C:axoneme"/>
    <property type="evidence" value="ECO:0007669"/>
    <property type="project" value="TreeGrafter"/>
</dbReference>
<dbReference type="Pfam" id="PF12796">
    <property type="entry name" value="Ank_2"/>
    <property type="match status" value="2"/>
</dbReference>
<comment type="catalytic activity">
    <reaction evidence="8">
        <text>L-glutamyl-[protein] + glycine + ATP = glycyl-L-glutamyl-[protein] + ADP + phosphate + H(+)</text>
        <dbReference type="Rhea" id="RHEA:67180"/>
        <dbReference type="Rhea" id="RHEA-COMP:10208"/>
        <dbReference type="Rhea" id="RHEA-COMP:17207"/>
        <dbReference type="ChEBI" id="CHEBI:15378"/>
        <dbReference type="ChEBI" id="CHEBI:29973"/>
        <dbReference type="ChEBI" id="CHEBI:30616"/>
        <dbReference type="ChEBI" id="CHEBI:43474"/>
        <dbReference type="ChEBI" id="CHEBI:57305"/>
        <dbReference type="ChEBI" id="CHEBI:167890"/>
        <dbReference type="ChEBI" id="CHEBI:456216"/>
    </reaction>
    <physiologicalReaction direction="left-to-right" evidence="8">
        <dbReference type="Rhea" id="RHEA:67181"/>
    </physiologicalReaction>
</comment>
<feature type="compositionally biased region" description="Low complexity" evidence="11">
    <location>
        <begin position="1"/>
        <end position="18"/>
    </location>
</feature>
<feature type="repeat" description="ANK" evidence="9">
    <location>
        <begin position="117"/>
        <end position="149"/>
    </location>
</feature>
<feature type="coiled-coil region" evidence="10">
    <location>
        <begin position="965"/>
        <end position="992"/>
    </location>
</feature>
<comment type="subcellular location">
    <subcellularLocation>
        <location evidence="1">Cytoplasm</location>
        <location evidence="1">Cytoskeleton</location>
        <location evidence="1">Flagellum axoneme</location>
    </subcellularLocation>
</comment>
<keyword evidence="6" id="KW-0969">Cilium</keyword>
<dbReference type="STRING" id="333673.A0A3M0KL30"/>
<keyword evidence="10" id="KW-0175">Coiled coil</keyword>
<feature type="repeat" description="ANK" evidence="9">
    <location>
        <begin position="495"/>
        <end position="527"/>
    </location>
</feature>
<feature type="repeat" description="ANK" evidence="9">
    <location>
        <begin position="84"/>
        <end position="116"/>
    </location>
</feature>
<dbReference type="PROSITE" id="PS50088">
    <property type="entry name" value="ANK_REPEAT"/>
    <property type="match status" value="5"/>
</dbReference>
<organism evidence="12 13">
    <name type="scientific">Hirundo rustica rustica</name>
    <dbReference type="NCBI Taxonomy" id="333673"/>
    <lineage>
        <taxon>Eukaryota</taxon>
        <taxon>Metazoa</taxon>
        <taxon>Chordata</taxon>
        <taxon>Craniata</taxon>
        <taxon>Vertebrata</taxon>
        <taxon>Euteleostomi</taxon>
        <taxon>Archelosauria</taxon>
        <taxon>Archosauria</taxon>
        <taxon>Dinosauria</taxon>
        <taxon>Saurischia</taxon>
        <taxon>Theropoda</taxon>
        <taxon>Coelurosauria</taxon>
        <taxon>Aves</taxon>
        <taxon>Neognathae</taxon>
        <taxon>Neoaves</taxon>
        <taxon>Telluraves</taxon>
        <taxon>Australaves</taxon>
        <taxon>Passeriformes</taxon>
        <taxon>Sylvioidea</taxon>
        <taxon>Hirundinidae</taxon>
        <taxon>Hirundo</taxon>
    </lineage>
</organism>
<dbReference type="Proteomes" id="UP000269221">
    <property type="component" value="Unassembled WGS sequence"/>
</dbReference>
<keyword evidence="7" id="KW-0206">Cytoskeleton</keyword>
<dbReference type="Pfam" id="PF00023">
    <property type="entry name" value="Ank"/>
    <property type="match status" value="1"/>
</dbReference>
<dbReference type="OrthoDB" id="539213at2759"/>
<gene>
    <name evidence="12" type="ORF">DUI87_15388</name>
</gene>
<dbReference type="EMBL" id="QRBI01000119">
    <property type="protein sequence ID" value="RMC07917.1"/>
    <property type="molecule type" value="Genomic_DNA"/>
</dbReference>
<feature type="region of interest" description="Disordered" evidence="11">
    <location>
        <begin position="1303"/>
        <end position="1341"/>
    </location>
</feature>
<feature type="region of interest" description="Disordered" evidence="11">
    <location>
        <begin position="690"/>
        <end position="767"/>
    </location>
</feature>
<dbReference type="PANTHER" id="PTHR45870">
    <property type="entry name" value="TUBULIN MONOGLYCYLASE TTLL3"/>
    <property type="match status" value="1"/>
</dbReference>
<dbReference type="GO" id="GO:0015630">
    <property type="term" value="C:microtubule cytoskeleton"/>
    <property type="evidence" value="ECO:0007669"/>
    <property type="project" value="TreeGrafter"/>
</dbReference>
<dbReference type="SMART" id="SM00248">
    <property type="entry name" value="ANK"/>
    <property type="match status" value="7"/>
</dbReference>
<evidence type="ECO:0000313" key="13">
    <source>
        <dbReference type="Proteomes" id="UP000269221"/>
    </source>
</evidence>
<evidence type="ECO:0000313" key="12">
    <source>
        <dbReference type="EMBL" id="RMC07917.1"/>
    </source>
</evidence>
<sequence length="1572" mass="177594">MAAAEADGGPAAAPESSASLCPSERTSLKEDNLPYPGMLPVDKRLLNLQIYKLLQCVHEKDKKQIENLIQKGFPDLINYTEPKEGYSAFHVASMKNDIEMCRFLLEHGAHPNVHDKMGCTPAMKAAELGHEVILELLAKANADMTAVDNEGKGILFYCLSPTRRHSHCLHIALEYGADVNNCTTTGRSVLLQACEQAHEVKEMCLIFLEKGADPHATDPILTIISGYNADLKLIAMNGCDPTWSNLAHLTPREVAKNSGFKAAAAVLRKVEKAFKKPDETLAWYLRVYDWSLQHEDAIRKEFETDQEGDGMVSRRDFISVIRKHWGTVEREQIEILAKKHEASGDKSERPLREDGFPTYMVEAVPNIPEEQRFKRDQQSAHPVLDDRAWYVDEPKKTLMDINYLVREGDFVSLQKAFDEGVPVDIKDKYYKTPLMVACASGNIVLVEFLLEKGADVNATDNFLWTPLHHACYHGHLDIIEVLVKAGAAVNATAIGGATPLMRAIEACRLDMVYFLITAGADVQATNSNGKTVLELAQLFEDAKIIELLENQLQILAEEQEKEEAKPAKGGKPKPVEPPKPVKKEIWSPDTTAIQLAEKRELLRERATLHGHMEDFTTLFNRKFNRQVAAVNIGHHDGRQHAAESERLKKAKLYVEKAIKEKKIFAVQGPYPIIRHLLRARGWVERKLPHKNRQLKQQPGDQKKQQLEKRVGGGGDKQGEAVPNPRGGAQRSLGTREPLQHPRPRDKKNKGEREDEDKKEDQEQCSENSDDIHDLMSYLVQDQVPNFLWTIRLSNVDQELLPRIEVVNRFPRLYALCTKEGLCQSLQNLTWFEQVDINTFFPRCYRLGFTGEQEAFIEDFRLTAARSLLKLALQKVRDRPVGTEQPPKSDKVPGECMEMAERGGARPCSPLYLQLVEEALEVCEQHLGILEHQDIDRNTPSPSRTCIAWDRFLQEFYHVTHEGSRLVLSREQREQCQDVLQRLEEQLPQLGIEGNRNIWILKPSAKSRGRGKARGSMGHTHPHGEGISPSLRCPGIVCTTRLEEVLELTQSRPGSSARVCEWVVQKYMERPLTIFGTKFDIRQWFVVTDWKPLTVWFYRDCYLRFCSRPFSLCHLEPARHLCNVSIQKKYKTLQPDPRVPPDKIWSNTQFQAHLAQLGRADAWQQVIVPGMKAAILNALRCARDHVGSRKGSFELFGADFLIGKNFQPWLLEINSCPTMSPSSAVTRRLCANVQQDTLRLVLDRKDNPTCSIGAFELLYREVKNEGAQEQVLEEMALADADKQCKAAILSLSIEAAPTLRDMLQRPKSGEPTELNSSGGGQKSSPDGFTRLDGKPGPDSWQKLEWIHPVGGKTRTGFLAKTGMDSPGWSENPDRIPGKNWNGFTRLERKPGLDSWQKLEWIHPVGAKTRTGFLAKTGMDSPGWSENPDWIPGKNWNGFTRLERKPGPDSWQKLEWIHPVGAKTRTGFLAKTGMDSPGWSENPDRIPGKNWNGFTRLERKPGLDSWQKLEWIHPVGAKTRTGLPPENWNGFTWLEGKPGPDYPQKTGMDSPGWRGNLDQISPRNPECSRLVGFP</sequence>
<dbReference type="Gene3D" id="3.30.1490.20">
    <property type="entry name" value="ATP-grasp fold, A domain"/>
    <property type="match status" value="1"/>
</dbReference>
<evidence type="ECO:0000256" key="2">
    <source>
        <dbReference type="ARBA" id="ARBA00022490"/>
    </source>
</evidence>
<evidence type="ECO:0000256" key="6">
    <source>
        <dbReference type="ARBA" id="ARBA00022846"/>
    </source>
</evidence>
<feature type="region of interest" description="Disordered" evidence="11">
    <location>
        <begin position="1"/>
        <end position="32"/>
    </location>
</feature>
<evidence type="ECO:0000256" key="7">
    <source>
        <dbReference type="ARBA" id="ARBA00023212"/>
    </source>
</evidence>
<dbReference type="GO" id="GO:0005524">
    <property type="term" value="F:ATP binding"/>
    <property type="evidence" value="ECO:0007669"/>
    <property type="project" value="UniProtKB-KW"/>
</dbReference>
<dbReference type="InterPro" id="IPR002110">
    <property type="entry name" value="Ankyrin_rpt"/>
</dbReference>
<dbReference type="FunFam" id="3.30.470.20:FF:000032">
    <property type="entry name" value="tubulin monoglycylase TTLL3 isoform X2"/>
    <property type="match status" value="1"/>
</dbReference>
<dbReference type="Pfam" id="PF03133">
    <property type="entry name" value="TTL"/>
    <property type="match status" value="1"/>
</dbReference>
<keyword evidence="13" id="KW-1185">Reference proteome</keyword>
<feature type="compositionally biased region" description="Basic and acidic residues" evidence="11">
    <location>
        <begin position="700"/>
        <end position="710"/>
    </location>
</feature>
<feature type="repeat" description="ANK" evidence="9">
    <location>
        <begin position="465"/>
        <end position="494"/>
    </location>
</feature>
<evidence type="ECO:0000256" key="1">
    <source>
        <dbReference type="ARBA" id="ARBA00004611"/>
    </source>
</evidence>
<feature type="region of interest" description="Disordered" evidence="11">
    <location>
        <begin position="560"/>
        <end position="584"/>
    </location>
</feature>
<dbReference type="InterPro" id="IPR051437">
    <property type="entry name" value="TTLL_monoglycylase"/>
</dbReference>
<keyword evidence="6" id="KW-0966">Cell projection</keyword>
<dbReference type="GO" id="GO:0003341">
    <property type="term" value="P:cilium movement"/>
    <property type="evidence" value="ECO:0007669"/>
    <property type="project" value="TreeGrafter"/>
</dbReference>
<dbReference type="InterPro" id="IPR004344">
    <property type="entry name" value="TTL/TTLL_fam"/>
</dbReference>
<evidence type="ECO:0000256" key="3">
    <source>
        <dbReference type="ARBA" id="ARBA00022598"/>
    </source>
</evidence>
<dbReference type="Gene3D" id="1.10.1200.30">
    <property type="match status" value="1"/>
</dbReference>
<evidence type="ECO:0000256" key="11">
    <source>
        <dbReference type="SAM" id="MobiDB-lite"/>
    </source>
</evidence>
<reference evidence="12 13" key="1">
    <citation type="submission" date="2018-07" db="EMBL/GenBank/DDBJ databases">
        <title>A high quality draft genome assembly of the barn swallow (H. rustica rustica).</title>
        <authorList>
            <person name="Formenti G."/>
            <person name="Chiara M."/>
            <person name="Poveda L."/>
            <person name="Francoijs K.-J."/>
            <person name="Bonisoli-Alquati A."/>
            <person name="Canova L."/>
            <person name="Gianfranceschi L."/>
            <person name="Horner D.S."/>
            <person name="Saino N."/>
        </authorList>
    </citation>
    <scope>NUCLEOTIDE SEQUENCE [LARGE SCALE GENOMIC DNA]</scope>
    <source>
        <strain evidence="12">Chelidonia</strain>
        <tissue evidence="12">Blood</tissue>
    </source>
</reference>
<dbReference type="PROSITE" id="PS51221">
    <property type="entry name" value="TTL"/>
    <property type="match status" value="1"/>
</dbReference>
<feature type="repeat" description="ANK" evidence="9">
    <location>
        <begin position="429"/>
        <end position="461"/>
    </location>
</feature>
<dbReference type="InterPro" id="IPR013815">
    <property type="entry name" value="ATP_grasp_subdomain_1"/>
</dbReference>
<feature type="compositionally biased region" description="Basic and acidic residues" evidence="11">
    <location>
        <begin position="573"/>
        <end position="584"/>
    </location>
</feature>
<comment type="caution">
    <text evidence="12">The sequence shown here is derived from an EMBL/GenBank/DDBJ whole genome shotgun (WGS) entry which is preliminary data.</text>
</comment>
<dbReference type="Gene3D" id="1.25.40.20">
    <property type="entry name" value="Ankyrin repeat-containing domain"/>
    <property type="match status" value="2"/>
</dbReference>
<keyword evidence="2" id="KW-0963">Cytoplasm</keyword>
<dbReference type="SUPFAM" id="SSF56059">
    <property type="entry name" value="Glutathione synthetase ATP-binding domain-like"/>
    <property type="match status" value="1"/>
</dbReference>
<keyword evidence="3" id="KW-0436">Ligase</keyword>
<feature type="region of interest" description="Disordered" evidence="11">
    <location>
        <begin position="1533"/>
        <end position="1572"/>
    </location>
</feature>
<dbReference type="PROSITE" id="PS50297">
    <property type="entry name" value="ANK_REP_REGION"/>
    <property type="match status" value="4"/>
</dbReference>
<evidence type="ECO:0000256" key="10">
    <source>
        <dbReference type="SAM" id="Coils"/>
    </source>
</evidence>
<accession>A0A3M0KL30</accession>
<dbReference type="SUPFAM" id="SSF48403">
    <property type="entry name" value="Ankyrin repeat"/>
    <property type="match status" value="2"/>
</dbReference>